<reference evidence="2" key="1">
    <citation type="journal article" date="2022" name="Mol. Ecol. Resour.">
        <title>The genomes of chicory, endive, great burdock and yacon provide insights into Asteraceae palaeo-polyploidization history and plant inulin production.</title>
        <authorList>
            <person name="Fan W."/>
            <person name="Wang S."/>
            <person name="Wang H."/>
            <person name="Wang A."/>
            <person name="Jiang F."/>
            <person name="Liu H."/>
            <person name="Zhao H."/>
            <person name="Xu D."/>
            <person name="Zhang Y."/>
        </authorList>
    </citation>
    <scope>NUCLEOTIDE SEQUENCE [LARGE SCALE GENOMIC DNA]</scope>
    <source>
        <strain evidence="2">cv. Niubang</strain>
    </source>
</reference>
<organism evidence="1 2">
    <name type="scientific">Arctium lappa</name>
    <name type="common">Greater burdock</name>
    <name type="synonym">Lappa major</name>
    <dbReference type="NCBI Taxonomy" id="4217"/>
    <lineage>
        <taxon>Eukaryota</taxon>
        <taxon>Viridiplantae</taxon>
        <taxon>Streptophyta</taxon>
        <taxon>Embryophyta</taxon>
        <taxon>Tracheophyta</taxon>
        <taxon>Spermatophyta</taxon>
        <taxon>Magnoliopsida</taxon>
        <taxon>eudicotyledons</taxon>
        <taxon>Gunneridae</taxon>
        <taxon>Pentapetalae</taxon>
        <taxon>asterids</taxon>
        <taxon>campanulids</taxon>
        <taxon>Asterales</taxon>
        <taxon>Asteraceae</taxon>
        <taxon>Carduoideae</taxon>
        <taxon>Cardueae</taxon>
        <taxon>Arctiinae</taxon>
        <taxon>Arctium</taxon>
    </lineage>
</organism>
<dbReference type="EMBL" id="CM042049">
    <property type="protein sequence ID" value="KAI3746980.1"/>
    <property type="molecule type" value="Genomic_DNA"/>
</dbReference>
<name>A0ACB9DKM4_ARCLA</name>
<dbReference type="Proteomes" id="UP001055879">
    <property type="component" value="Linkage Group LG03"/>
</dbReference>
<reference evidence="1 2" key="2">
    <citation type="journal article" date="2022" name="Mol. Ecol. Resour.">
        <title>The genomes of chicory, endive, great burdock and yacon provide insights into Asteraceae paleo-polyploidization history and plant inulin production.</title>
        <authorList>
            <person name="Fan W."/>
            <person name="Wang S."/>
            <person name="Wang H."/>
            <person name="Wang A."/>
            <person name="Jiang F."/>
            <person name="Liu H."/>
            <person name="Zhao H."/>
            <person name="Xu D."/>
            <person name="Zhang Y."/>
        </authorList>
    </citation>
    <scope>NUCLEOTIDE SEQUENCE [LARGE SCALE GENOMIC DNA]</scope>
    <source>
        <strain evidence="2">cv. Niubang</strain>
    </source>
</reference>
<accession>A0ACB9DKM4</accession>
<evidence type="ECO:0000313" key="2">
    <source>
        <dbReference type="Proteomes" id="UP001055879"/>
    </source>
</evidence>
<proteinExistence type="predicted"/>
<keyword evidence="2" id="KW-1185">Reference proteome</keyword>
<sequence>MNLDRCVVLDRGGPRPVMSHGASPSGDRGRSVVTGAARSSFYRGRPGSRDRDLAVSRIHIYKFSVRCVPRSSTSVVVMTDRVLRSRAAPVERNVPADDIRNEIPRGPPGRPTTRGRGRGRGLARTTRKATTQLEGINTGNRGGANTRTNRRARSAEVIGDRESSHQESSVTVRGRGAARARGRGRNQAL</sequence>
<evidence type="ECO:0000313" key="1">
    <source>
        <dbReference type="EMBL" id="KAI3746980.1"/>
    </source>
</evidence>
<gene>
    <name evidence="1" type="ORF">L6452_09422</name>
</gene>
<comment type="caution">
    <text evidence="1">The sequence shown here is derived from an EMBL/GenBank/DDBJ whole genome shotgun (WGS) entry which is preliminary data.</text>
</comment>
<protein>
    <submittedName>
        <fullName evidence="1">Uncharacterized protein</fullName>
    </submittedName>
</protein>